<dbReference type="EMBL" id="JADPKZ010000038">
    <property type="protein sequence ID" value="MBF8377624.1"/>
    <property type="molecule type" value="Genomic_DNA"/>
</dbReference>
<evidence type="ECO:0000313" key="1">
    <source>
        <dbReference type="EMBL" id="MBF8377624.1"/>
    </source>
</evidence>
<dbReference type="InterPro" id="IPR012296">
    <property type="entry name" value="Nuclease_put_TT1808"/>
</dbReference>
<protein>
    <recommendedName>
        <fullName evidence="3">Restriction endonuclease</fullName>
    </recommendedName>
</protein>
<dbReference type="SUPFAM" id="SSF52980">
    <property type="entry name" value="Restriction endonuclease-like"/>
    <property type="match status" value="1"/>
</dbReference>
<keyword evidence="2" id="KW-1185">Reference proteome</keyword>
<comment type="caution">
    <text evidence="1">The sequence shown here is derived from an EMBL/GenBank/DDBJ whole genome shotgun (WGS) entry which is preliminary data.</text>
</comment>
<dbReference type="Gene3D" id="3.90.1570.10">
    <property type="entry name" value="tt1808, chain A"/>
    <property type="match status" value="1"/>
</dbReference>
<name>A0ABS0F2Z1_9BACL</name>
<organism evidence="1 2">
    <name type="scientific">Alicyclobacillus mali</name>
    <name type="common">ex Roth et al. 2021</name>
    <dbReference type="NCBI Taxonomy" id="1123961"/>
    <lineage>
        <taxon>Bacteria</taxon>
        <taxon>Bacillati</taxon>
        <taxon>Bacillota</taxon>
        <taxon>Bacilli</taxon>
        <taxon>Bacillales</taxon>
        <taxon>Alicyclobacillaceae</taxon>
        <taxon>Alicyclobacillus</taxon>
    </lineage>
</organism>
<reference evidence="1 2" key="1">
    <citation type="submission" date="2020-11" db="EMBL/GenBank/DDBJ databases">
        <title>Genomic insight of Alicyclobacillus mali FL 18 reveals a new arsenic-resistant strain, with potential in environmental biotechnology.</title>
        <authorList>
            <person name="Fiorentino G."/>
            <person name="Gallo G."/>
            <person name="Aulitto M."/>
        </authorList>
    </citation>
    <scope>NUCLEOTIDE SEQUENCE [LARGE SCALE GENOMIC DNA]</scope>
    <source>
        <strain evidence="1 2">FL 18</strain>
    </source>
</reference>
<proteinExistence type="predicted"/>
<gene>
    <name evidence="1" type="ORF">IW967_07060</name>
</gene>
<dbReference type="InterPro" id="IPR011335">
    <property type="entry name" value="Restrct_endonuc-II-like"/>
</dbReference>
<accession>A0ABS0F2Z1</accession>
<evidence type="ECO:0000313" key="2">
    <source>
        <dbReference type="Proteomes" id="UP000642910"/>
    </source>
</evidence>
<dbReference type="Proteomes" id="UP000642910">
    <property type="component" value="Unassembled WGS sequence"/>
</dbReference>
<dbReference type="RefSeq" id="WP_195867459.1">
    <property type="nucleotide sequence ID" value="NZ_JADPKZ010000038.1"/>
</dbReference>
<evidence type="ECO:0008006" key="3">
    <source>
        <dbReference type="Google" id="ProtNLM"/>
    </source>
</evidence>
<sequence>MSKPERKGDVRYTYRDYLEWDGPERWELIEGVPYMLASPSPLHQPIVL</sequence>